<dbReference type="AlphaFoldDB" id="A0A3P6BAL7"/>
<proteinExistence type="predicted"/>
<protein>
    <submittedName>
        <fullName evidence="1">Uncharacterized protein</fullName>
    </submittedName>
</protein>
<sequence>MMTTSMMMEKETFQYPTKVSSSQKLKKKMTRLKMVMLTRRIRKHMRATLLQWRRKLTMRISGPTMR</sequence>
<gene>
    <name evidence="1" type="ORF">BOLC3T18962H</name>
</gene>
<accession>A0A3P6BAL7</accession>
<dbReference type="EMBL" id="LR031872">
    <property type="protein sequence ID" value="VDC96274.1"/>
    <property type="molecule type" value="Genomic_DNA"/>
</dbReference>
<reference evidence="1" key="1">
    <citation type="submission" date="2018-11" db="EMBL/GenBank/DDBJ databases">
        <authorList>
            <consortium name="Genoscope - CEA"/>
            <person name="William W."/>
        </authorList>
    </citation>
    <scope>NUCLEOTIDE SEQUENCE</scope>
</reference>
<organism evidence="1">
    <name type="scientific">Brassica oleracea</name>
    <name type="common">Wild cabbage</name>
    <dbReference type="NCBI Taxonomy" id="3712"/>
    <lineage>
        <taxon>Eukaryota</taxon>
        <taxon>Viridiplantae</taxon>
        <taxon>Streptophyta</taxon>
        <taxon>Embryophyta</taxon>
        <taxon>Tracheophyta</taxon>
        <taxon>Spermatophyta</taxon>
        <taxon>Magnoliopsida</taxon>
        <taxon>eudicotyledons</taxon>
        <taxon>Gunneridae</taxon>
        <taxon>Pentapetalae</taxon>
        <taxon>rosids</taxon>
        <taxon>malvids</taxon>
        <taxon>Brassicales</taxon>
        <taxon>Brassicaceae</taxon>
        <taxon>Brassiceae</taxon>
        <taxon>Brassica</taxon>
    </lineage>
</organism>
<evidence type="ECO:0000313" key="1">
    <source>
        <dbReference type="EMBL" id="VDC96274.1"/>
    </source>
</evidence>
<name>A0A3P6BAL7_BRAOL</name>